<dbReference type="AlphaFoldDB" id="A0AAE9DZV5"/>
<evidence type="ECO:0000313" key="3">
    <source>
        <dbReference type="EMBL" id="UMM11159.1"/>
    </source>
</evidence>
<dbReference type="Proteomes" id="UP000829354">
    <property type="component" value="Chromosome I"/>
</dbReference>
<dbReference type="Proteomes" id="UP000827892">
    <property type="component" value="Chromosome I"/>
</dbReference>
<dbReference type="Gene3D" id="3.40.50.11960">
    <property type="match status" value="1"/>
</dbReference>
<evidence type="ECO:0000313" key="2">
    <source>
        <dbReference type="EMBL" id="ULU10230.1"/>
    </source>
</evidence>
<organism evidence="3 5">
    <name type="scientific">Caenorhabditis briggsae</name>
    <dbReference type="NCBI Taxonomy" id="6238"/>
    <lineage>
        <taxon>Eukaryota</taxon>
        <taxon>Metazoa</taxon>
        <taxon>Ecdysozoa</taxon>
        <taxon>Nematoda</taxon>
        <taxon>Chromadorea</taxon>
        <taxon>Rhabditida</taxon>
        <taxon>Rhabditina</taxon>
        <taxon>Rhabditomorpha</taxon>
        <taxon>Rhabditoidea</taxon>
        <taxon>Rhabditidae</taxon>
        <taxon>Peloderinae</taxon>
        <taxon>Caenorhabditis</taxon>
    </lineage>
</organism>
<proteinExistence type="predicted"/>
<dbReference type="EMBL" id="CP090891">
    <property type="protein sequence ID" value="ULU10230.1"/>
    <property type="molecule type" value="Genomic_DNA"/>
</dbReference>
<dbReference type="OMA" id="DLVCTKN"/>
<reference evidence="3 5" key="1">
    <citation type="submission" date="2022-04" db="EMBL/GenBank/DDBJ databases">
        <title>Chromosome-level reference genomes for two strains of Caenorhabditis briggsae: an improved platform for comparative genomics.</title>
        <authorList>
            <person name="Stevens L."/>
            <person name="Andersen E."/>
        </authorList>
    </citation>
    <scope>NUCLEOTIDE SEQUENCE [LARGE SCALE GENOMIC DNA]</scope>
    <source>
        <strain evidence="3">VX34</strain>
        <tissue evidence="3">Whole-organism</tissue>
    </source>
</reference>
<feature type="region of interest" description="Disordered" evidence="1">
    <location>
        <begin position="224"/>
        <end position="250"/>
    </location>
</feature>
<gene>
    <name evidence="2" type="ORF">L3Y34_014501</name>
    <name evidence="3" type="ORF">L5515_000581</name>
</gene>
<name>A0AAE9DZV5_CAEBR</name>
<dbReference type="EMBL" id="CP092620">
    <property type="protein sequence ID" value="UMM11159.1"/>
    <property type="molecule type" value="Genomic_DNA"/>
</dbReference>
<dbReference type="KEGG" id="cbr:CBG_04229"/>
<sequence length="269" mass="30174">MAGNPITVCKGPPKQFLVLVGDDDGAIRRGLNTQLNTIEGVENCYYIQNYYYSAKFGIKSFSTLSEVVEDFEANNSSMMCMFHAYKSISYLKEAKDVADKIKADTRVVIVNSLETCPDAEQVESFANSNEFETVYMQPNEEQLLDAEEHMEKVGVDRLIETISVCNWPWRVINSFGIRSTANEEEVTNEHKIGEGDVLSGATADLLMQHYVHWFQTVTEPKLPAPQHAERVHLSADSPTTTEETTNQDDVSISVDIDLVCTKNQDEAKN</sequence>
<reference evidence="2 4" key="2">
    <citation type="submission" date="2022-05" db="EMBL/GenBank/DDBJ databases">
        <title>Chromosome-level reference genomes for two strains of Caenorhabditis briggsae: an improved platform for comparative genomics.</title>
        <authorList>
            <person name="Stevens L."/>
            <person name="Andersen E.C."/>
        </authorList>
    </citation>
    <scope>NUCLEOTIDE SEQUENCE [LARGE SCALE GENOMIC DNA]</scope>
    <source>
        <strain evidence="2">QX1410_ONT</strain>
        <tissue evidence="2">Whole-organism</tissue>
    </source>
</reference>
<protein>
    <submittedName>
        <fullName evidence="3">Uncharacterized protein</fullName>
    </submittedName>
</protein>
<evidence type="ECO:0000313" key="5">
    <source>
        <dbReference type="Proteomes" id="UP000829354"/>
    </source>
</evidence>
<evidence type="ECO:0000256" key="1">
    <source>
        <dbReference type="SAM" id="MobiDB-lite"/>
    </source>
</evidence>
<evidence type="ECO:0000313" key="4">
    <source>
        <dbReference type="Proteomes" id="UP000827892"/>
    </source>
</evidence>
<accession>A0AAE9DZV5</accession>
<keyword evidence="5" id="KW-1185">Reference proteome</keyword>